<organism evidence="7">
    <name type="scientific">Salmonella enterica subsp. enterica serovar Typhimurium var. 5-</name>
    <dbReference type="NCBI Taxonomy" id="1620419"/>
    <lineage>
        <taxon>Bacteria</taxon>
        <taxon>Pseudomonadati</taxon>
        <taxon>Pseudomonadota</taxon>
        <taxon>Gammaproteobacteria</taxon>
        <taxon>Enterobacterales</taxon>
        <taxon>Enterobacteriaceae</taxon>
        <taxon>Salmonella</taxon>
    </lineage>
</organism>
<dbReference type="GO" id="GO:0016798">
    <property type="term" value="F:hydrolase activity, acting on glycosyl bonds"/>
    <property type="evidence" value="ECO:0007669"/>
    <property type="project" value="UniProtKB-KW"/>
</dbReference>
<comment type="similarity">
    <text evidence="1">Belongs to the glycosyl hydrolase 13 family.</text>
</comment>
<dbReference type="AlphaFoldDB" id="A0A740PVC3"/>
<proteinExistence type="inferred from homology"/>
<dbReference type="GO" id="GO:0030246">
    <property type="term" value="F:carbohydrate binding"/>
    <property type="evidence" value="ECO:0007669"/>
    <property type="project" value="InterPro"/>
</dbReference>
<comment type="caution">
    <text evidence="7">The sequence shown here is derived from an EMBL/GenBank/DDBJ whole genome shotgun (WGS) entry which is preliminary data.</text>
</comment>
<dbReference type="InterPro" id="IPR013784">
    <property type="entry name" value="Carb-bd-like_fold"/>
</dbReference>
<evidence type="ECO:0000256" key="4">
    <source>
        <dbReference type="ARBA" id="ARBA00023295"/>
    </source>
</evidence>
<feature type="domain" description="Pullulanase carbohydrate-binding module 41" evidence="6">
    <location>
        <begin position="51"/>
        <end position="112"/>
    </location>
</feature>
<reference evidence="7" key="2">
    <citation type="submission" date="2018-07" db="EMBL/GenBank/DDBJ databases">
        <authorList>
            <consortium name="NCBI Pathogen Detection Project"/>
        </authorList>
    </citation>
    <scope>NUCLEOTIDE SEQUENCE</scope>
    <source>
        <strain evidence="7">N26921</strain>
    </source>
</reference>
<evidence type="ECO:0000256" key="1">
    <source>
        <dbReference type="ARBA" id="ARBA00008061"/>
    </source>
</evidence>
<gene>
    <name evidence="7" type="ORF">G9C53_005024</name>
</gene>
<evidence type="ECO:0000259" key="6">
    <source>
        <dbReference type="Pfam" id="PF03714"/>
    </source>
</evidence>
<dbReference type="EMBL" id="DAATVL010000088">
    <property type="protein sequence ID" value="HAF0292617.1"/>
    <property type="molecule type" value="Genomic_DNA"/>
</dbReference>
<name>A0A740PVC3_SALTM</name>
<keyword evidence="2 5" id="KW-0732">Signal</keyword>
<evidence type="ECO:0000256" key="5">
    <source>
        <dbReference type="SAM" id="SignalP"/>
    </source>
</evidence>
<dbReference type="Pfam" id="PF03714">
    <property type="entry name" value="PUD"/>
    <property type="match status" value="1"/>
</dbReference>
<feature type="chain" id="PRO_5027960368" description="Pullulanase carbohydrate-binding module 41 domain-containing protein" evidence="5">
    <location>
        <begin position="34"/>
        <end position="123"/>
    </location>
</feature>
<keyword evidence="3" id="KW-0378">Hydrolase</keyword>
<accession>A0A740PVC3</accession>
<feature type="non-terminal residue" evidence="7">
    <location>
        <position position="123"/>
    </location>
</feature>
<evidence type="ECO:0000256" key="2">
    <source>
        <dbReference type="ARBA" id="ARBA00022729"/>
    </source>
</evidence>
<reference evidence="7" key="1">
    <citation type="journal article" date="2018" name="Genome Biol.">
        <title>SKESA: strategic k-mer extension for scrupulous assemblies.</title>
        <authorList>
            <person name="Souvorov A."/>
            <person name="Agarwala R."/>
            <person name="Lipman D.J."/>
        </authorList>
    </citation>
    <scope>NUCLEOTIDE SEQUENCE</scope>
    <source>
        <strain evidence="7">N26921</strain>
    </source>
</reference>
<evidence type="ECO:0000256" key="3">
    <source>
        <dbReference type="ARBA" id="ARBA00022801"/>
    </source>
</evidence>
<dbReference type="SUPFAM" id="SSF49452">
    <property type="entry name" value="Starch-binding domain-like"/>
    <property type="match status" value="1"/>
</dbReference>
<dbReference type="Gene3D" id="2.60.40.1110">
    <property type="match status" value="1"/>
</dbReference>
<dbReference type="CDD" id="cd10315">
    <property type="entry name" value="CBM41_pullulanase"/>
    <property type="match status" value="1"/>
</dbReference>
<feature type="signal peptide" evidence="5">
    <location>
        <begin position="1"/>
        <end position="33"/>
    </location>
</feature>
<sequence>MKRTTKRSFSIFMTAIMILGLWLPFVPAQSAFAVDSSSTNETAATASTDRKVRFTYIREDQNFGEWNIWTWNTGVTDGQVDFTSKTGNKAVVDIPVGQDTKQMGFVLRSTYNWDTAQKEFGDR</sequence>
<dbReference type="InterPro" id="IPR005323">
    <property type="entry name" value="CBM41_pullulanase"/>
</dbReference>
<protein>
    <recommendedName>
        <fullName evidence="6">Pullulanase carbohydrate-binding module 41 domain-containing protein</fullName>
    </recommendedName>
</protein>
<evidence type="ECO:0000313" key="7">
    <source>
        <dbReference type="EMBL" id="HAF0292617.1"/>
    </source>
</evidence>
<keyword evidence="4" id="KW-0326">Glycosidase</keyword>
<dbReference type="GO" id="GO:0005975">
    <property type="term" value="P:carbohydrate metabolic process"/>
    <property type="evidence" value="ECO:0007669"/>
    <property type="project" value="InterPro"/>
</dbReference>